<evidence type="ECO:0000256" key="1">
    <source>
        <dbReference type="ARBA" id="ARBA00004123"/>
    </source>
</evidence>
<dbReference type="InterPro" id="IPR046347">
    <property type="entry name" value="bZIP_sf"/>
</dbReference>
<dbReference type="SMART" id="SM00338">
    <property type="entry name" value="BRLZ"/>
    <property type="match status" value="1"/>
</dbReference>
<comment type="similarity">
    <text evidence="2">Belongs to the bZIP family.</text>
</comment>
<accession>A0AAV9IIM4</accession>
<organism evidence="10 11">
    <name type="scientific">Galdieria yellowstonensis</name>
    <dbReference type="NCBI Taxonomy" id="3028027"/>
    <lineage>
        <taxon>Eukaryota</taxon>
        <taxon>Rhodophyta</taxon>
        <taxon>Bangiophyceae</taxon>
        <taxon>Galdieriales</taxon>
        <taxon>Galdieriaceae</taxon>
        <taxon>Galdieria</taxon>
    </lineage>
</organism>
<keyword evidence="4" id="KW-0238">DNA-binding</keyword>
<proteinExistence type="inferred from homology"/>
<dbReference type="GO" id="GO:0003677">
    <property type="term" value="F:DNA binding"/>
    <property type="evidence" value="ECO:0007669"/>
    <property type="project" value="UniProtKB-KW"/>
</dbReference>
<dbReference type="EMBL" id="JANCYU010000049">
    <property type="protein sequence ID" value="KAK4527210.1"/>
    <property type="molecule type" value="Genomic_DNA"/>
</dbReference>
<evidence type="ECO:0000256" key="7">
    <source>
        <dbReference type="SAM" id="Coils"/>
    </source>
</evidence>
<dbReference type="GO" id="GO:0005634">
    <property type="term" value="C:nucleus"/>
    <property type="evidence" value="ECO:0007669"/>
    <property type="project" value="UniProtKB-SubCell"/>
</dbReference>
<evidence type="ECO:0000256" key="5">
    <source>
        <dbReference type="ARBA" id="ARBA00023163"/>
    </source>
</evidence>
<dbReference type="PANTHER" id="PTHR47416:SF8">
    <property type="entry name" value="BASIC-LEUCINE ZIPPER TRANSCRIPTION FACTOR E-RELATED"/>
    <property type="match status" value="1"/>
</dbReference>
<keyword evidence="11" id="KW-1185">Reference proteome</keyword>
<dbReference type="PROSITE" id="PS50217">
    <property type="entry name" value="BZIP"/>
    <property type="match status" value="1"/>
</dbReference>
<reference evidence="10 11" key="1">
    <citation type="submission" date="2022-07" db="EMBL/GenBank/DDBJ databases">
        <title>Genome-wide signatures of adaptation to extreme environments.</title>
        <authorList>
            <person name="Cho C.H."/>
            <person name="Yoon H.S."/>
        </authorList>
    </citation>
    <scope>NUCLEOTIDE SEQUENCE [LARGE SCALE GENOMIC DNA]</scope>
    <source>
        <strain evidence="10 11">108.79 E11</strain>
    </source>
</reference>
<evidence type="ECO:0000256" key="6">
    <source>
        <dbReference type="ARBA" id="ARBA00023242"/>
    </source>
</evidence>
<gene>
    <name evidence="10" type="ORF">GAYE_SCF37G5132</name>
</gene>
<protein>
    <recommendedName>
        <fullName evidence="9">BZIP domain-containing protein</fullName>
    </recommendedName>
</protein>
<comment type="caution">
    <text evidence="10">The sequence shown here is derived from an EMBL/GenBank/DDBJ whole genome shotgun (WGS) entry which is preliminary data.</text>
</comment>
<evidence type="ECO:0000256" key="2">
    <source>
        <dbReference type="ARBA" id="ARBA00007163"/>
    </source>
</evidence>
<evidence type="ECO:0000256" key="4">
    <source>
        <dbReference type="ARBA" id="ARBA00023125"/>
    </source>
</evidence>
<evidence type="ECO:0000256" key="8">
    <source>
        <dbReference type="SAM" id="MobiDB-lite"/>
    </source>
</evidence>
<feature type="region of interest" description="Disordered" evidence="8">
    <location>
        <begin position="1"/>
        <end position="29"/>
    </location>
</feature>
<evidence type="ECO:0000256" key="3">
    <source>
        <dbReference type="ARBA" id="ARBA00023015"/>
    </source>
</evidence>
<evidence type="ECO:0000313" key="10">
    <source>
        <dbReference type="EMBL" id="KAK4527210.1"/>
    </source>
</evidence>
<comment type="subcellular location">
    <subcellularLocation>
        <location evidence="1">Nucleus</location>
    </subcellularLocation>
</comment>
<dbReference type="PANTHER" id="PTHR47416">
    <property type="entry name" value="BASIC-LEUCINE ZIPPER TRANSCRIPTION FACTOR F-RELATED"/>
    <property type="match status" value="1"/>
</dbReference>
<keyword evidence="5" id="KW-0804">Transcription</keyword>
<dbReference type="CDD" id="cd14709">
    <property type="entry name" value="bZIP_CREBL2"/>
    <property type="match status" value="1"/>
</dbReference>
<name>A0AAV9IIM4_9RHOD</name>
<dbReference type="PROSITE" id="PS00036">
    <property type="entry name" value="BZIP_BASIC"/>
    <property type="match status" value="1"/>
</dbReference>
<feature type="compositionally biased region" description="Polar residues" evidence="8">
    <location>
        <begin position="66"/>
        <end position="79"/>
    </location>
</feature>
<evidence type="ECO:0000313" key="11">
    <source>
        <dbReference type="Proteomes" id="UP001300502"/>
    </source>
</evidence>
<evidence type="ECO:0000259" key="9">
    <source>
        <dbReference type="PROSITE" id="PS50217"/>
    </source>
</evidence>
<keyword evidence="6" id="KW-0539">Nucleus</keyword>
<feature type="domain" description="BZIP" evidence="9">
    <location>
        <begin position="277"/>
        <end position="340"/>
    </location>
</feature>
<feature type="compositionally biased region" description="Basic and acidic residues" evidence="8">
    <location>
        <begin position="9"/>
        <end position="26"/>
    </location>
</feature>
<dbReference type="Gene3D" id="1.20.5.170">
    <property type="match status" value="1"/>
</dbReference>
<dbReference type="Pfam" id="PF00170">
    <property type="entry name" value="bZIP_1"/>
    <property type="match status" value="1"/>
</dbReference>
<dbReference type="InterPro" id="IPR004827">
    <property type="entry name" value="bZIP"/>
</dbReference>
<dbReference type="Proteomes" id="UP001300502">
    <property type="component" value="Unassembled WGS sequence"/>
</dbReference>
<feature type="region of interest" description="Disordered" evidence="8">
    <location>
        <begin position="46"/>
        <end position="79"/>
    </location>
</feature>
<keyword evidence="7" id="KW-0175">Coiled coil</keyword>
<dbReference type="GO" id="GO:0003700">
    <property type="term" value="F:DNA-binding transcription factor activity"/>
    <property type="evidence" value="ECO:0007669"/>
    <property type="project" value="InterPro"/>
</dbReference>
<feature type="region of interest" description="Disordered" evidence="8">
    <location>
        <begin position="232"/>
        <end position="265"/>
    </location>
</feature>
<keyword evidence="3" id="KW-0805">Transcription regulation</keyword>
<feature type="compositionally biased region" description="Basic and acidic residues" evidence="8">
    <location>
        <begin position="235"/>
        <end position="248"/>
    </location>
</feature>
<feature type="coiled-coil region" evidence="7">
    <location>
        <begin position="288"/>
        <end position="322"/>
    </location>
</feature>
<dbReference type="SUPFAM" id="SSF57959">
    <property type="entry name" value="Leucine zipper domain"/>
    <property type="match status" value="1"/>
</dbReference>
<sequence length="356" mass="40897">MFQETNLTTDKESPQREEEEQGKESKSVQALRLPSIHTILKEQEVLATERQETSTVSRQNEKSRVQSELQPSWEENSSLQPLSKITEWKTSEQSFPERVTTHVVSEDVTRGFEMPPLNPRTVYSQRNNQPMIEVGSTETDILSPGKTFQVSEPGQVAMTSRTTTQVKEETTERKTPIYPGVRASNIFEFHESFRRAFTGPRSSTEELFQIPRIQSSPVSEGWKISVKSVSPSSSDWREVGEESYESHSLEQPGSSAEPRATLASTSTQKVSHMLSEKDKHALRLMRNRLSAERSRNRKRERMQALEQEVRQRDETIAFLREDLNALLRYVERLEAFCKVLDVPSSELNRPELHYNP</sequence>
<dbReference type="AlphaFoldDB" id="A0AAV9IIM4"/>